<evidence type="ECO:0000256" key="1">
    <source>
        <dbReference type="ARBA" id="ARBA00004651"/>
    </source>
</evidence>
<feature type="transmembrane region" description="Helical" evidence="6">
    <location>
        <begin position="275"/>
        <end position="294"/>
    </location>
</feature>
<keyword evidence="5 6" id="KW-0472">Membrane</keyword>
<dbReference type="PANTHER" id="PTHR33529:SF6">
    <property type="entry name" value="YJGP_YJGQ FAMILY PERMEASE"/>
    <property type="match status" value="1"/>
</dbReference>
<comment type="subcellular location">
    <subcellularLocation>
        <location evidence="1">Cell membrane</location>
        <topology evidence="1">Multi-pass membrane protein</topology>
    </subcellularLocation>
</comment>
<keyword evidence="3 6" id="KW-0812">Transmembrane</keyword>
<reference evidence="7 8" key="1">
    <citation type="submission" date="2019-08" db="EMBL/GenBank/DDBJ databases">
        <title>Complete genome sequence of Thermosulfurimonas marina SU872T, an anaerobic thermophilic chemolithoautotrophic bacterium isolated from a shallow marine hydrothermal vent.</title>
        <authorList>
            <person name="Allioux M."/>
            <person name="Jebbar M."/>
            <person name="Slobodkina G."/>
            <person name="Slobodkin A."/>
            <person name="Moalic Y."/>
            <person name="Frolova A."/>
            <person name="Shao Z."/>
            <person name="Alain K."/>
        </authorList>
    </citation>
    <scope>NUCLEOTIDE SEQUENCE [LARGE SCALE GENOMIC DNA]</scope>
    <source>
        <strain evidence="7 8">SU872</strain>
    </source>
</reference>
<name>A0A6H1WTQ7_9BACT</name>
<feature type="transmembrane region" description="Helical" evidence="6">
    <location>
        <begin position="330"/>
        <end position="351"/>
    </location>
</feature>
<evidence type="ECO:0000313" key="8">
    <source>
        <dbReference type="Proteomes" id="UP000501253"/>
    </source>
</evidence>
<gene>
    <name evidence="7" type="ORF">FVE67_07060</name>
</gene>
<dbReference type="KEGG" id="tmai:FVE67_07060"/>
<evidence type="ECO:0000256" key="5">
    <source>
        <dbReference type="ARBA" id="ARBA00023136"/>
    </source>
</evidence>
<feature type="transmembrane region" description="Helical" evidence="6">
    <location>
        <begin position="54"/>
        <end position="79"/>
    </location>
</feature>
<evidence type="ECO:0000313" key="7">
    <source>
        <dbReference type="EMBL" id="QJA06568.1"/>
    </source>
</evidence>
<evidence type="ECO:0000256" key="6">
    <source>
        <dbReference type="SAM" id="Phobius"/>
    </source>
</evidence>
<keyword evidence="8" id="KW-1185">Reference proteome</keyword>
<proteinExistence type="predicted"/>
<dbReference type="Proteomes" id="UP000501253">
    <property type="component" value="Chromosome"/>
</dbReference>
<dbReference type="RefSeq" id="WP_168719920.1">
    <property type="nucleotide sequence ID" value="NZ_CP042909.1"/>
</dbReference>
<keyword evidence="2" id="KW-1003">Cell membrane</keyword>
<keyword evidence="4 6" id="KW-1133">Transmembrane helix</keyword>
<dbReference type="GO" id="GO:0015920">
    <property type="term" value="P:lipopolysaccharide transport"/>
    <property type="evidence" value="ECO:0007669"/>
    <property type="project" value="TreeGrafter"/>
</dbReference>
<protein>
    <submittedName>
        <fullName evidence="7">LptF/LptG family permease</fullName>
    </submittedName>
</protein>
<dbReference type="AlphaFoldDB" id="A0A6H1WTQ7"/>
<evidence type="ECO:0000256" key="4">
    <source>
        <dbReference type="ARBA" id="ARBA00022989"/>
    </source>
</evidence>
<sequence>MLTRYLLREILSNLLWVLSLGLLLLYLARMADFGPEIFARGGQVADLLRFSGYLLLFLLPFALPLAGLAGVLLAFIRLAHDREILALASLGISPLRLTRAVALTAAGLFALALLLTLLLVPQAKRRMRDTLWQLAVKRLERGLPEKTPVDWFPGTLLYARRVKEGFRLKDVYILREGPGGKKGFLYARRGRLTLFPGGAELLLEKGEGHFFSSDLQRVENLYFESYRYRFPLSPPEERELKRGEMGLFELLSRARSSKLPPHKRRKYLAEFYQRFFYPLAALVLPFLGLPLGLSLKASGRAPALILGLLLHLFYYLLFSLGSTLAEEGKLAPPLALGLAPALFLALGLVLWRFSLRREGL</sequence>
<dbReference type="PANTHER" id="PTHR33529">
    <property type="entry name" value="SLR0882 PROTEIN-RELATED"/>
    <property type="match status" value="1"/>
</dbReference>
<evidence type="ECO:0000256" key="2">
    <source>
        <dbReference type="ARBA" id="ARBA00022475"/>
    </source>
</evidence>
<organism evidence="7 8">
    <name type="scientific">Thermosulfurimonas marina</name>
    <dbReference type="NCBI Taxonomy" id="2047767"/>
    <lineage>
        <taxon>Bacteria</taxon>
        <taxon>Pseudomonadati</taxon>
        <taxon>Thermodesulfobacteriota</taxon>
        <taxon>Thermodesulfobacteria</taxon>
        <taxon>Thermodesulfobacteriales</taxon>
        <taxon>Thermodesulfobacteriaceae</taxon>
        <taxon>Thermosulfurimonas</taxon>
    </lineage>
</organism>
<feature type="transmembrane region" description="Helical" evidence="6">
    <location>
        <begin position="100"/>
        <end position="120"/>
    </location>
</feature>
<accession>A0A6H1WTQ7</accession>
<evidence type="ECO:0000256" key="3">
    <source>
        <dbReference type="ARBA" id="ARBA00022692"/>
    </source>
</evidence>
<dbReference type="Pfam" id="PF03739">
    <property type="entry name" value="LptF_LptG"/>
    <property type="match status" value="1"/>
</dbReference>
<dbReference type="InterPro" id="IPR005495">
    <property type="entry name" value="LptG/LptF_permease"/>
</dbReference>
<dbReference type="EMBL" id="CP042909">
    <property type="protein sequence ID" value="QJA06568.1"/>
    <property type="molecule type" value="Genomic_DNA"/>
</dbReference>
<dbReference type="GO" id="GO:0043190">
    <property type="term" value="C:ATP-binding cassette (ABC) transporter complex"/>
    <property type="evidence" value="ECO:0007669"/>
    <property type="project" value="TreeGrafter"/>
</dbReference>
<feature type="transmembrane region" description="Helical" evidence="6">
    <location>
        <begin position="301"/>
        <end position="318"/>
    </location>
</feature>